<keyword evidence="1" id="KW-1133">Transmembrane helix</keyword>
<evidence type="ECO:0000313" key="3">
    <source>
        <dbReference type="Proteomes" id="UP000192333"/>
    </source>
</evidence>
<keyword evidence="1" id="KW-0812">Transmembrane</keyword>
<keyword evidence="3" id="KW-1185">Reference proteome</keyword>
<protein>
    <submittedName>
        <fullName evidence="2">Uncharacterized protein</fullName>
    </submittedName>
</protein>
<dbReference type="OrthoDB" id="2868029at2"/>
<feature type="transmembrane region" description="Helical" evidence="1">
    <location>
        <begin position="6"/>
        <end position="25"/>
    </location>
</feature>
<keyword evidence="1" id="KW-0472">Membrane</keyword>
<dbReference type="STRING" id="758820.SAMN00777080_3409"/>
<gene>
    <name evidence="2" type="ORF">SAMN00777080_3409</name>
</gene>
<dbReference type="EMBL" id="LT838813">
    <property type="protein sequence ID" value="SMD44775.1"/>
    <property type="molecule type" value="Genomic_DNA"/>
</dbReference>
<feature type="transmembrane region" description="Helical" evidence="1">
    <location>
        <begin position="61"/>
        <end position="83"/>
    </location>
</feature>
<evidence type="ECO:0000256" key="1">
    <source>
        <dbReference type="SAM" id="Phobius"/>
    </source>
</evidence>
<name>A0A1W2H772_9BACT</name>
<proteinExistence type="predicted"/>
<reference evidence="3" key="1">
    <citation type="submission" date="2017-04" db="EMBL/GenBank/DDBJ databases">
        <authorList>
            <person name="Varghese N."/>
            <person name="Submissions S."/>
        </authorList>
    </citation>
    <scope>NUCLEOTIDE SEQUENCE [LARGE SCALE GENOMIC DNA]</scope>
    <source>
        <strain evidence="3">DSM 16537</strain>
    </source>
</reference>
<organism evidence="2 3">
    <name type="scientific">Aquiflexum balticum DSM 16537</name>
    <dbReference type="NCBI Taxonomy" id="758820"/>
    <lineage>
        <taxon>Bacteria</taxon>
        <taxon>Pseudomonadati</taxon>
        <taxon>Bacteroidota</taxon>
        <taxon>Cytophagia</taxon>
        <taxon>Cytophagales</taxon>
        <taxon>Cyclobacteriaceae</taxon>
        <taxon>Aquiflexum</taxon>
    </lineage>
</organism>
<dbReference type="Proteomes" id="UP000192333">
    <property type="component" value="Chromosome I"/>
</dbReference>
<feature type="transmembrane region" description="Helical" evidence="1">
    <location>
        <begin position="37"/>
        <end position="55"/>
    </location>
</feature>
<dbReference type="RefSeq" id="WP_084121560.1">
    <property type="nucleotide sequence ID" value="NZ_LT838813.1"/>
</dbReference>
<sequence length="89" mass="10122">MIAITAAVLILHFLIVLKIIPYDIVWGGRLQSDQEMYTFESFSIINSLFFIYVLAQKGNFVSAVFSDKILSVILWIFFGLFVLNTIGNI</sequence>
<evidence type="ECO:0000313" key="2">
    <source>
        <dbReference type="EMBL" id="SMD44775.1"/>
    </source>
</evidence>
<accession>A0A1W2H772</accession>
<dbReference type="AlphaFoldDB" id="A0A1W2H772"/>